<protein>
    <recommendedName>
        <fullName evidence="15">Hexose transporter 1</fullName>
    </recommendedName>
</protein>
<dbReference type="PANTHER" id="PTHR23503">
    <property type="entry name" value="SOLUTE CARRIER FAMILY 2"/>
    <property type="match status" value="1"/>
</dbReference>
<feature type="transmembrane region" description="Helical" evidence="17">
    <location>
        <begin position="68"/>
        <end position="88"/>
    </location>
</feature>
<evidence type="ECO:0000256" key="14">
    <source>
        <dbReference type="ARBA" id="ARBA00044710"/>
    </source>
</evidence>
<feature type="transmembrane region" description="Helical" evidence="17">
    <location>
        <begin position="158"/>
        <end position="178"/>
    </location>
</feature>
<evidence type="ECO:0000256" key="17">
    <source>
        <dbReference type="SAM" id="Phobius"/>
    </source>
</evidence>
<keyword evidence="5" id="KW-0762">Sugar transport</keyword>
<comment type="catalytic activity">
    <reaction evidence="10">
        <text>D-glucose(out) = D-glucose(in)</text>
        <dbReference type="Rhea" id="RHEA:60376"/>
        <dbReference type="ChEBI" id="CHEBI:4167"/>
    </reaction>
    <physiologicalReaction direction="left-to-right" evidence="10">
        <dbReference type="Rhea" id="RHEA:60377"/>
    </physiologicalReaction>
</comment>
<accession>A0A7S1AC34</accession>
<evidence type="ECO:0000256" key="11">
    <source>
        <dbReference type="ARBA" id="ARBA00044656"/>
    </source>
</evidence>
<evidence type="ECO:0000256" key="6">
    <source>
        <dbReference type="ARBA" id="ARBA00022692"/>
    </source>
</evidence>
<evidence type="ECO:0000313" key="20">
    <source>
        <dbReference type="EMBL" id="CAD8849296.1"/>
    </source>
</evidence>
<comment type="subcellular location">
    <subcellularLocation>
        <location evidence="1">Cell membrane</location>
        <topology evidence="1">Multi-pass membrane protein</topology>
    </subcellularLocation>
</comment>
<dbReference type="PANTHER" id="PTHR23503:SF8">
    <property type="entry name" value="FACILITATED GLUCOSE TRANSPORTER PROTEIN 1"/>
    <property type="match status" value="1"/>
</dbReference>
<feature type="transmembrane region" description="Helical" evidence="17">
    <location>
        <begin position="342"/>
        <end position="363"/>
    </location>
</feature>
<comment type="subunit">
    <text evidence="2">Homodimer.</text>
</comment>
<evidence type="ECO:0000259" key="19">
    <source>
        <dbReference type="PROSITE" id="PS50850"/>
    </source>
</evidence>
<evidence type="ECO:0000256" key="15">
    <source>
        <dbReference type="ARBA" id="ARBA00044780"/>
    </source>
</evidence>
<comment type="similarity">
    <text evidence="16">Belongs to the major facilitator superfamily. Sugar transporter (TC 2.A.1.1) family.</text>
</comment>
<feature type="chain" id="PRO_5031554040" description="Hexose transporter 1" evidence="18">
    <location>
        <begin position="22"/>
        <end position="546"/>
    </location>
</feature>
<keyword evidence="4" id="KW-1003">Cell membrane</keyword>
<comment type="catalytic activity">
    <reaction evidence="11">
        <text>D-xylose(out) = D-xylose(in)</text>
        <dbReference type="Rhea" id="RHEA:78427"/>
        <dbReference type="ChEBI" id="CHEBI:53455"/>
    </reaction>
    <physiologicalReaction direction="left-to-right" evidence="11">
        <dbReference type="Rhea" id="RHEA:78428"/>
    </physiologicalReaction>
</comment>
<dbReference type="InterPro" id="IPR020846">
    <property type="entry name" value="MFS_dom"/>
</dbReference>
<feature type="transmembrane region" description="Helical" evidence="17">
    <location>
        <begin position="404"/>
        <end position="428"/>
    </location>
</feature>
<dbReference type="SUPFAM" id="SSF103473">
    <property type="entry name" value="MFS general substrate transporter"/>
    <property type="match status" value="1"/>
</dbReference>
<evidence type="ECO:0000256" key="2">
    <source>
        <dbReference type="ARBA" id="ARBA00011738"/>
    </source>
</evidence>
<keyword evidence="18" id="KW-0732">Signal</keyword>
<name>A0A7S1AC34_NOCSC</name>
<dbReference type="PROSITE" id="PS00217">
    <property type="entry name" value="SUGAR_TRANSPORT_2"/>
    <property type="match status" value="1"/>
</dbReference>
<feature type="transmembrane region" description="Helical" evidence="17">
    <location>
        <begin position="100"/>
        <end position="119"/>
    </location>
</feature>
<feature type="transmembrane region" description="Helical" evidence="17">
    <location>
        <begin position="125"/>
        <end position="146"/>
    </location>
</feature>
<comment type="catalytic activity">
    <reaction evidence="9">
        <text>D-galactose(in) = D-galactose(out)</text>
        <dbReference type="Rhea" id="RHEA:34915"/>
        <dbReference type="ChEBI" id="CHEBI:4139"/>
    </reaction>
    <physiologicalReaction direction="right-to-left" evidence="9">
        <dbReference type="Rhea" id="RHEA:34917"/>
    </physiologicalReaction>
</comment>
<evidence type="ECO:0000256" key="13">
    <source>
        <dbReference type="ARBA" id="ARBA00044668"/>
    </source>
</evidence>
<evidence type="ECO:0000256" key="4">
    <source>
        <dbReference type="ARBA" id="ARBA00022475"/>
    </source>
</evidence>
<keyword evidence="8 17" id="KW-0472">Membrane</keyword>
<feature type="domain" description="Major facilitator superfamily (MFS) profile" evidence="19">
    <location>
        <begin position="15"/>
        <end position="458"/>
    </location>
</feature>
<dbReference type="PROSITE" id="PS00216">
    <property type="entry name" value="SUGAR_TRANSPORT_1"/>
    <property type="match status" value="1"/>
</dbReference>
<evidence type="ECO:0000256" key="9">
    <source>
        <dbReference type="ARBA" id="ARBA00044637"/>
    </source>
</evidence>
<proteinExistence type="inferred from homology"/>
<evidence type="ECO:0000256" key="12">
    <source>
        <dbReference type="ARBA" id="ARBA00044662"/>
    </source>
</evidence>
<dbReference type="NCBIfam" id="TIGR00879">
    <property type="entry name" value="SP"/>
    <property type="match status" value="1"/>
</dbReference>
<dbReference type="AlphaFoldDB" id="A0A7S1AC34"/>
<keyword evidence="7 17" id="KW-1133">Transmembrane helix</keyword>
<dbReference type="InterPro" id="IPR005829">
    <property type="entry name" value="Sugar_transporter_CS"/>
</dbReference>
<keyword evidence="3 16" id="KW-0813">Transport</keyword>
<feature type="signal peptide" evidence="18">
    <location>
        <begin position="1"/>
        <end position="21"/>
    </location>
</feature>
<dbReference type="InterPro" id="IPR045263">
    <property type="entry name" value="GLUT"/>
</dbReference>
<keyword evidence="6 17" id="KW-0812">Transmembrane</keyword>
<feature type="transmembrane region" description="Helical" evidence="17">
    <location>
        <begin position="369"/>
        <end position="392"/>
    </location>
</feature>
<organism evidence="20">
    <name type="scientific">Noctiluca scintillans</name>
    <name type="common">Sea sparkle</name>
    <name type="synonym">Red tide dinoflagellate</name>
    <dbReference type="NCBI Taxonomy" id="2966"/>
    <lineage>
        <taxon>Eukaryota</taxon>
        <taxon>Sar</taxon>
        <taxon>Alveolata</taxon>
        <taxon>Dinophyceae</taxon>
        <taxon>Noctilucales</taxon>
        <taxon>Noctilucaceae</taxon>
        <taxon>Noctiluca</taxon>
    </lineage>
</organism>
<dbReference type="FunFam" id="1.20.1250.20:FF:000218">
    <property type="entry name" value="facilitated trehalose transporter Tret1"/>
    <property type="match status" value="1"/>
</dbReference>
<gene>
    <name evidence="20" type="ORF">NSCI0253_LOCUS23646</name>
</gene>
<dbReference type="PRINTS" id="PR00171">
    <property type="entry name" value="SUGRTRNSPORT"/>
</dbReference>
<feature type="transmembrane region" description="Helical" evidence="17">
    <location>
        <begin position="190"/>
        <end position="212"/>
    </location>
</feature>
<evidence type="ECO:0000256" key="3">
    <source>
        <dbReference type="ARBA" id="ARBA00022448"/>
    </source>
</evidence>
<dbReference type="Gene3D" id="1.20.1250.20">
    <property type="entry name" value="MFS general substrate transporter like domains"/>
    <property type="match status" value="1"/>
</dbReference>
<evidence type="ECO:0000256" key="10">
    <source>
        <dbReference type="ARBA" id="ARBA00044648"/>
    </source>
</evidence>
<evidence type="ECO:0000256" key="16">
    <source>
        <dbReference type="RuleBase" id="RU003346"/>
    </source>
</evidence>
<dbReference type="EMBL" id="HBFQ01033565">
    <property type="protein sequence ID" value="CAD8849296.1"/>
    <property type="molecule type" value="Transcribed_RNA"/>
</dbReference>
<comment type="catalytic activity">
    <reaction evidence="13">
        <text>D-glucosamine(out) = D-glucosamine(in)</text>
        <dbReference type="Rhea" id="RHEA:78423"/>
        <dbReference type="ChEBI" id="CHEBI:58723"/>
    </reaction>
    <physiologicalReaction direction="left-to-right" evidence="13">
        <dbReference type="Rhea" id="RHEA:78424"/>
    </physiologicalReaction>
</comment>
<feature type="transmembrane region" description="Helical" evidence="17">
    <location>
        <begin position="278"/>
        <end position="298"/>
    </location>
</feature>
<feature type="transmembrane region" description="Helical" evidence="17">
    <location>
        <begin position="434"/>
        <end position="454"/>
    </location>
</feature>
<feature type="transmembrane region" description="Helical" evidence="17">
    <location>
        <begin position="313"/>
        <end position="335"/>
    </location>
</feature>
<comment type="catalytic activity">
    <reaction evidence="14">
        <text>D-fructose(out) = D-fructose(in)</text>
        <dbReference type="Rhea" id="RHEA:60372"/>
        <dbReference type="ChEBI" id="CHEBI:37721"/>
    </reaction>
    <physiologicalReaction direction="left-to-right" evidence="14">
        <dbReference type="Rhea" id="RHEA:60373"/>
    </physiologicalReaction>
</comment>
<dbReference type="Pfam" id="PF00083">
    <property type="entry name" value="Sugar_tr"/>
    <property type="match status" value="1"/>
</dbReference>
<evidence type="ECO:0000256" key="1">
    <source>
        <dbReference type="ARBA" id="ARBA00004651"/>
    </source>
</evidence>
<evidence type="ECO:0000256" key="7">
    <source>
        <dbReference type="ARBA" id="ARBA00022989"/>
    </source>
</evidence>
<evidence type="ECO:0000256" key="8">
    <source>
        <dbReference type="ARBA" id="ARBA00023136"/>
    </source>
</evidence>
<sequence length="546" mass="59867">MAKQQQMTWRLMLSVLSGTLGASFQFGFSTGFVNNMEVYVMHYFQNRGLASRTCHLEDASTDCAEFRFWWSVAVSGFAMGGLLGTFVFPTLANKIGRKKTILSTSVFCYLSCYLIAFPSSWWMLILGRILVGIGAGGACGAVPTYITEIAPNDLRGTLGTVHQLMITIGILTSQALSTTELHLLGEDSRWQYSLLVPFACTTFLVITLPFCAESPPFLLQTKGEQACKDALMWFRRKDYDQKRFYREIRHMKQEMELADKTASFGDVLKDELLWKPMLVGTVVNLSMQFSGIDAVFYYSTSVFVSAGIDLNNAQLATTLVGLCNVLVTIPAMVFMDKAGRKVIQAAGLGGMCLSYVLMTVALVCNLHMLSVVAMVLIICFFAFGPGCIAWFIIAELVPIHARGVATSVALGVNWVANWFIAFVFPHILMYLGRWTFVVFVVSTLTLMTYTIIFLPETKGKTVMEIRETFSSSNLLTSASAPNLAALGQPFLNTEGGLSKTKSLGGLASRSVPNMQDWSAFAQPELPKSVQKPGGAGGDVVVVQTLH</sequence>
<reference evidence="20" key="1">
    <citation type="submission" date="2021-01" db="EMBL/GenBank/DDBJ databases">
        <authorList>
            <person name="Corre E."/>
            <person name="Pelletier E."/>
            <person name="Niang G."/>
            <person name="Scheremetjew M."/>
            <person name="Finn R."/>
            <person name="Kale V."/>
            <person name="Holt S."/>
            <person name="Cochrane G."/>
            <person name="Meng A."/>
            <person name="Brown T."/>
            <person name="Cohen L."/>
        </authorList>
    </citation>
    <scope>NUCLEOTIDE SEQUENCE</scope>
</reference>
<evidence type="ECO:0000256" key="5">
    <source>
        <dbReference type="ARBA" id="ARBA00022597"/>
    </source>
</evidence>
<evidence type="ECO:0000256" key="18">
    <source>
        <dbReference type="SAM" id="SignalP"/>
    </source>
</evidence>
<dbReference type="GO" id="GO:0015149">
    <property type="term" value="F:hexose transmembrane transporter activity"/>
    <property type="evidence" value="ECO:0007669"/>
    <property type="project" value="TreeGrafter"/>
</dbReference>
<comment type="catalytic activity">
    <reaction evidence="12">
        <text>D-mannose(out) = D-mannose(in)</text>
        <dbReference type="Rhea" id="RHEA:78391"/>
        <dbReference type="ChEBI" id="CHEBI:4208"/>
    </reaction>
    <physiologicalReaction direction="left-to-right" evidence="12">
        <dbReference type="Rhea" id="RHEA:78392"/>
    </physiologicalReaction>
</comment>
<dbReference type="PROSITE" id="PS50850">
    <property type="entry name" value="MFS"/>
    <property type="match status" value="1"/>
</dbReference>
<dbReference type="InterPro" id="IPR005828">
    <property type="entry name" value="MFS_sugar_transport-like"/>
</dbReference>
<dbReference type="GO" id="GO:0005886">
    <property type="term" value="C:plasma membrane"/>
    <property type="evidence" value="ECO:0007669"/>
    <property type="project" value="UniProtKB-SubCell"/>
</dbReference>
<dbReference type="InterPro" id="IPR003663">
    <property type="entry name" value="Sugar/inositol_transpt"/>
</dbReference>
<dbReference type="InterPro" id="IPR036259">
    <property type="entry name" value="MFS_trans_sf"/>
</dbReference>